<dbReference type="RefSeq" id="WP_264734604.1">
    <property type="nucleotide sequence ID" value="NZ_JAPDNR010000001.1"/>
</dbReference>
<dbReference type="NCBIfam" id="TIGR04131">
    <property type="entry name" value="Bac_Flav_CTERM"/>
    <property type="match status" value="1"/>
</dbReference>
<accession>A0ABT3IV11</accession>
<comment type="caution">
    <text evidence="3">The sequence shown here is derived from an EMBL/GenBank/DDBJ whole genome shotgun (WGS) entry which is preliminary data.</text>
</comment>
<dbReference type="Pfam" id="PF19078">
    <property type="entry name" value="Big_12"/>
    <property type="match status" value="12"/>
</dbReference>
<gene>
    <name evidence="3" type="ORF">OL497_28155</name>
</gene>
<protein>
    <submittedName>
        <fullName evidence="3">Ig-like domain-containing protein</fullName>
    </submittedName>
</protein>
<evidence type="ECO:0000259" key="2">
    <source>
        <dbReference type="PROSITE" id="PS50268"/>
    </source>
</evidence>
<evidence type="ECO:0000313" key="3">
    <source>
        <dbReference type="EMBL" id="MCW3487799.1"/>
    </source>
</evidence>
<dbReference type="EMBL" id="JAPDNS010000002">
    <property type="protein sequence ID" value="MCW3487799.1"/>
    <property type="molecule type" value="Genomic_DNA"/>
</dbReference>
<dbReference type="InterPro" id="IPR002126">
    <property type="entry name" value="Cadherin-like_dom"/>
</dbReference>
<keyword evidence="1" id="KW-0732">Signal</keyword>
<sequence length="3825" mass="393586">MKTYLRRYLTLSLLILTALAAKASPHRLTAAAKDTKPGTGRAGFNVALSTTASTIVANIPFDINIDFSEQINVVTAQAFTVTNGSVTRIKYIYGTRAIITVVPNGSGLFSIYVPANKITSPNGYGNISSNQLKMNITAAPYVSIVFLPAPRNYKLGERVDFTLRFTENVTVTGTPYVPVAVGALTRKAVYRSGSGTNDLIFSYTVAEDDLANELTLSNNLEMDGGAIKNAGGKDVALTFSYNIPSLQLRSGVNGVQPKATCSGATASNSRTATVTLTFNETISGLTTDDFQLDGVPGTVVESIGFTPPFGYVIVLKVPSPATGTLTFRLPANKVVNTAGNGNKASDPLLLTVNNTVLEVTGVEVPAARNYTTGDQIFFKVNFSDNVIVNQVGSAPYLPVTIGAKQVQVAYHTGSGGDNILFSYIIQPGDKDIDGIEVGPALLVAPAAIQHASGVQALPALHQVADTRQVQVNATQPQVDLSGPGYTIVKGPFTVLAVFSEDVTGFTASDVVLTNATAVITPESDVRNYFIEITPIDDGPVSVSIPADVAFNNGPNGNTASIQIDVVADLTPPVITQVDIPAAGKYGTTNTLDFTLHFSEDVVLRQQGGTPYLNIGIGGKTVAANLTAYDNNTMTFSYPIQDGDVDMDGIALENNLILGGARIQDNGGNKADLKLPVVDPAGILINTVRPSVVLSTTAPALINNPFTVLADFSEAVTGLTAASFLLTNCYVDNVTTSDNIHYVVEVSGQTNGAVQISLPQDAAVNSFSTGNTASNTLSFTADYRDPKPVTLDLPLSKTYGAGSTLLFKLHFNEPVVVASSGTPYLAINLEGKTVPALYTGGSGTNALTFTYTTQYGDQALSGISLGTGFSFGGGLVQDLAGNIAVTKLPVNNPGGIVINTIRPTVTLSAVWPLILKDPFTIKAVFSEVVTGFTAADLSLVNATADQLQTIDNITYTMVVTPSASGAVSIAVPADAAVNGLLNGNSASNQLSGMADITPPQITSVDVPANGYHHAGHTLSFTVHYSEVVEVNTLNGVPYLAVNMQGTTVRAMYTSGFGTNALTFSYTIQPGDMDMDGIAPDTQLSLNGAVINDVAGNLAPSALNNVPATTGVFVNTEHPTVTLSASAASPVNTAFTVTAVFSEVVTGLSSSDFTVSNATLSNLQTTDYITYTIQVSPAGDGAINIFLPADVAVNIGNNGNTAANSLHLFADVTAPVVGQVFVPVSGYYNATGVLDFIVWFSEQVTVNTGGGTPSLDITIGGAVVKALYKSGAGTNSLSFSYAVQPGDMDMDGIVLAAQLTLNGGAIVDVAGNAAILTLNSVGNTNNVFVNTVHPAVTLSTTAVSPVNRVFTVSAVFSEVVTGLSLSDFTALNASLSNLQTTDDITYTLEVTPVASGLINIFLPADVAENIGHNGNTAANTLQLAADVTAPVVTAVHVPANGYYNVTRPLNFSVEFSEPVTVSGTPSFEITVGNVVVNALYNGGSGTNSLSFSYAVQPGDMDLNGIELSALLSLNGGSIVDVAGNAALLTLNNAGNTSGIFVSTVHPTVTLSASPASPASSFIMNVTFSEDIKGISLSDFTVSNATLSDLQTKDNIKYTVQVTPAADGLVSISLPANVVENTGGNGNAASNQLQLTADITAPVVTQVGVPADGYYNAAKALNFSVQFSEPVTVNIGGGSRPYLDVTIGKSVVKAFYNSGSGTNSLSFSYTIQPGDMDLDGIALSAMLSLNGGRIVDVVGNVPVLTLNNVGNTNNIFVNTGSPVVTLSTTAVSPVNTAFTVSAVFSELVTGLSAGDFNASNATLSNLQTTDGITYTLLVTPAGDGVVSISLPAGAAENTGGNGNTSSNQLQLNVDVTAPVVTQVQVPANGYYNEAKVLTFSVQYSEPVIVDTGGGTPSLDIIIGASSVKALYSGGGTNSLSFSYTVQPGDMDIDGIALPAALSLNGGRIVDLAGNAAVRTLNNVGSTNGVFVNTAHPTVTLSTTAASPVNVAFTVSAVFSETVTGLSANDFIASNATLGNPQTADNITYTLLVTPSGDGLVSISLPADVVVNVAGNGNTAANTLQLTADVTAPVITQVQVPANGYYNEAKVLTFSVQYSEPVIVHTGGGTPSLEIIIGASAVKALYTSGTGTNNLSFSYTVQPGDMDMNGIALATQLSLNGGTIVDMAGNAAGLTLNNVGSTNGILVNTAHPTVTLSTTAVSPVKTAFDINVIFSEAVTGLSLTDFTVGNATLSNLHPIDNITYTVMVTPISDGPVSVSLPADVVVNIGNNGNTASNSLQLTADVTVPVVTQVQVPANGYYNAGKVLTFSVQYSEPVIVQTGGGTPSLAITMGGSVVKALYTGGSGTHDLSFSYTVQPGDLDMDGIALATQLTLNGGTIADMTGNVALLTLNNVGNTNGIFVNAVHPTVALSTAAVSPVKGAFTVNVVFSEAVTGLSVGDFIVSTNTTLSNLQTTDRIIYTLQVTPGADGLINLSLPANAAENIGSNGNTASNALKLTVDMTTPVVTRVQVPANGYYNVAKVLTFAVQYNKPVIVYTGGGTPSLAITMGRSVVKALYSSGSGTNSLLFSYTVQPGDLDMDGIVLGTQLSLNGGAISDAAGNVAGLTLNNAGNTNNIFVNTVHPAVTLSTTAVSPVNAPFTVSIVFSEAITGLSLTDFTVSNATLSNLQTTDRIIYTVQVTPATDGLVSISLPADVVENIGSNGNTASNVLKLTADMTAPVVTQVQVPANGYYNAGKVLTFSVQYSEPVIVHTGGGTPSLDIVIGSAVVKAVYSSGSGTNNLLFSYTVQPGDIDMNGIALGALNGGTIVDIAGNAASRTLNNVGNTSGVFVNTAHPAVTLTTTAVSPVNKTFAVNATFSEVVTGLSFNDFVVSNATLSKLQTTDNITYTVLVTPTADGLVNVSLPADVAVNIGGNGNTAANTLQLTADVTAPVVTQVQVPANGYYNVGKVLNFSVQYSEPVTVHMGGGVPSLNINLGSAVVKAVYKSGSGTNSLSFSYTVQPGDMDIDGVVLGTQLSLNGSTLVDIAGNAASLTLNNVGNTSGVFVNTAHPTVTLATTAVSPVNKTFAVNATFSEVVTGLSFNDFVVSNATLSNLQTTDGITYTVQVTPNTNGLVNISLPADVAVNMGGNGNTAANSLQLTADITAPVITQVQVPANGYYNAAKVLTFSVQYSEPVMVHTVGGTPSLNINLGSAVVKAVYSSGSGTNNLLFSYTVQPGDLDMDGIVLVPQLLLNGGSIVDVAGNVAILTLNNTGNTNNIFVNTVHPAVTLSTTAVSPVNKAFIVNVVFSEGVTGLSLNDFVVSNATLSNLQTTTGNTTYTLLVTPAADGSVSVGLPADAAVNIGLNGNLISNVLVTRADLTAPVITAGQVFSVKGRSPAGQVVGTVAAVETTGILQQWKITQDGAGGALAIDPATGAITVKDVTMLNSRMNTTVTLQVSVSDGLNVSVPVTVSIKVLYVALPPTDLLLDNYSIKENSPVGTLVGNLSAVTADPASTAFTYQLVAGAGSDDNHLFTVTANQLTTAAILNTAKLTYAIRVRAAEPTGLFVEKMFTINLLLVNKAPVMDPVKDQAICYTDDMQQITVTGVSPVEDGQTLSFAVIADRPYFNKLTISADGKISYQLKPDVSGVARITVIVKDNGGTAHGGVDSLRRTFALTVHSTPVVSITSDNGTTVSRGDVVRLTASGGKTYSWAPVAGIISGEQQAVLTVRAQQTNVYQVTATSAVGCAAKGEITIQVTDDFKIDATNILTPNGDGKNDRWVVRNLDSYPDNEVTIYDRSGRTVFHRRNYSNDWDGTLNGHPLAEGTYYYILHITGSNKTAKGFITIIRDK</sequence>
<reference evidence="3 4" key="1">
    <citation type="submission" date="2022-10" db="EMBL/GenBank/DDBJ databases">
        <title>Chitinophaga nivalis PC15 sp. nov., isolated from Pyeongchang county, South Korea.</title>
        <authorList>
            <person name="Trinh H.N."/>
        </authorList>
    </citation>
    <scope>NUCLEOTIDE SEQUENCE [LARGE SCALE GENOMIC DNA]</scope>
    <source>
        <strain evidence="3 4">PC14</strain>
    </source>
</reference>
<feature type="signal peptide" evidence="1">
    <location>
        <begin position="1"/>
        <end position="23"/>
    </location>
</feature>
<dbReference type="Proteomes" id="UP001207742">
    <property type="component" value="Unassembled WGS sequence"/>
</dbReference>
<organism evidence="3 4">
    <name type="scientific">Chitinophaga nivalis</name>
    <dbReference type="NCBI Taxonomy" id="2991709"/>
    <lineage>
        <taxon>Bacteria</taxon>
        <taxon>Pseudomonadati</taxon>
        <taxon>Bacteroidota</taxon>
        <taxon>Chitinophagia</taxon>
        <taxon>Chitinophagales</taxon>
        <taxon>Chitinophagaceae</taxon>
        <taxon>Chitinophaga</taxon>
    </lineage>
</organism>
<feature type="domain" description="Cadherin" evidence="2">
    <location>
        <begin position="3467"/>
        <end position="3560"/>
    </location>
</feature>
<name>A0ABT3IV11_9BACT</name>
<evidence type="ECO:0000313" key="4">
    <source>
        <dbReference type="Proteomes" id="UP001207742"/>
    </source>
</evidence>
<dbReference type="Pfam" id="PF13585">
    <property type="entry name" value="CHU_C"/>
    <property type="match status" value="1"/>
</dbReference>
<dbReference type="InterPro" id="IPR044048">
    <property type="entry name" value="Big_12"/>
</dbReference>
<dbReference type="PROSITE" id="PS50268">
    <property type="entry name" value="CADHERIN_2"/>
    <property type="match status" value="1"/>
</dbReference>
<feature type="chain" id="PRO_5046781896" evidence="1">
    <location>
        <begin position="24"/>
        <end position="3825"/>
    </location>
</feature>
<keyword evidence="4" id="KW-1185">Reference proteome</keyword>
<proteinExistence type="predicted"/>
<dbReference type="InterPro" id="IPR026341">
    <property type="entry name" value="T9SS_type_B"/>
</dbReference>
<dbReference type="CDD" id="cd11304">
    <property type="entry name" value="Cadherin_repeat"/>
    <property type="match status" value="2"/>
</dbReference>
<evidence type="ECO:0000256" key="1">
    <source>
        <dbReference type="SAM" id="SignalP"/>
    </source>
</evidence>
<dbReference type="Gene3D" id="2.60.40.60">
    <property type="entry name" value="Cadherins"/>
    <property type="match status" value="2"/>
</dbReference>
<dbReference type="PANTHER" id="PTHR34677">
    <property type="match status" value="1"/>
</dbReference>
<dbReference type="PANTHER" id="PTHR34677:SF3">
    <property type="entry name" value="BACTERIAL IG-LIKE DOMAIN-CONTAINING PROTEIN"/>
    <property type="match status" value="1"/>
</dbReference>